<comment type="caution">
    <text evidence="1">The sequence shown here is derived from an EMBL/GenBank/DDBJ whole genome shotgun (WGS) entry which is preliminary data.</text>
</comment>
<reference evidence="1 2" key="1">
    <citation type="journal article" date="2019" name="Sci. Rep.">
        <title>Orb-weaving spider Araneus ventricosus genome elucidates the spidroin gene catalogue.</title>
        <authorList>
            <person name="Kono N."/>
            <person name="Nakamura H."/>
            <person name="Ohtoshi R."/>
            <person name="Moran D.A.P."/>
            <person name="Shinohara A."/>
            <person name="Yoshida Y."/>
            <person name="Fujiwara M."/>
            <person name="Mori M."/>
            <person name="Tomita M."/>
            <person name="Arakawa K."/>
        </authorList>
    </citation>
    <scope>NUCLEOTIDE SEQUENCE [LARGE SCALE GENOMIC DNA]</scope>
</reference>
<protein>
    <submittedName>
        <fullName evidence="1">Uncharacterized protein</fullName>
    </submittedName>
</protein>
<evidence type="ECO:0000313" key="2">
    <source>
        <dbReference type="Proteomes" id="UP000499080"/>
    </source>
</evidence>
<organism evidence="1 2">
    <name type="scientific">Araneus ventricosus</name>
    <name type="common">Orbweaver spider</name>
    <name type="synonym">Epeira ventricosa</name>
    <dbReference type="NCBI Taxonomy" id="182803"/>
    <lineage>
        <taxon>Eukaryota</taxon>
        <taxon>Metazoa</taxon>
        <taxon>Ecdysozoa</taxon>
        <taxon>Arthropoda</taxon>
        <taxon>Chelicerata</taxon>
        <taxon>Arachnida</taxon>
        <taxon>Araneae</taxon>
        <taxon>Araneomorphae</taxon>
        <taxon>Entelegynae</taxon>
        <taxon>Araneoidea</taxon>
        <taxon>Araneidae</taxon>
        <taxon>Araneus</taxon>
    </lineage>
</organism>
<evidence type="ECO:0000313" key="1">
    <source>
        <dbReference type="EMBL" id="GBM38498.1"/>
    </source>
</evidence>
<dbReference type="EMBL" id="BGPR01000870">
    <property type="protein sequence ID" value="GBM38498.1"/>
    <property type="molecule type" value="Genomic_DNA"/>
</dbReference>
<keyword evidence="2" id="KW-1185">Reference proteome</keyword>
<dbReference type="Proteomes" id="UP000499080">
    <property type="component" value="Unassembled WGS sequence"/>
</dbReference>
<sequence length="150" mass="15913">MFVWPSRVDDVCVANGVGDVCVPSGIGEVQRMMTNGHVIVSTYCVLGSKEAGLEVSRTSSLSECVNRLRNDNAFLCGCGVAKLGGTEAPKASADATIIAGDLTGPQGFEKALNDNVAYIKETGQFKVTKRGFDGREATFTFVGRVLTRET</sequence>
<name>A0A4Y2FCU4_ARAVE</name>
<accession>A0A4Y2FCU4</accession>
<gene>
    <name evidence="1" type="ORF">AVEN_24590_1</name>
</gene>
<proteinExistence type="predicted"/>
<dbReference type="AlphaFoldDB" id="A0A4Y2FCU4"/>